<dbReference type="Proteomes" id="UP000029737">
    <property type="component" value="Unassembled WGS sequence"/>
</dbReference>
<sequence>MTTPPPLDAESLRARLLDGGAYRALDVVTVTGSTNTDLVAAANAGSADRTVLVAEEQRAGRGRMRRSWVSPRYYGLHVSVLLRPVVAARTALSWLPLLAGTALAETVRETTGLAAELKWPNDLLLGGDRKAAGILAEAVTTLDGMAVVLGIGVNVHHDAASLPESAGGLPATSVVAEGAEVDRTELLARLLERLSEIELRWREGVSEDAVDGGMLERYRPLCGTIGRWVRVELGGGRVLEGEARDVDTEGRLVVRDRDGTRTPVSAGDVVHLRPVRR</sequence>
<dbReference type="SUPFAM" id="SSF55681">
    <property type="entry name" value="Class II aaRS and biotin synthetases"/>
    <property type="match status" value="1"/>
</dbReference>
<dbReference type="InterPro" id="IPR008988">
    <property type="entry name" value="Transcriptional_repressor_C"/>
</dbReference>
<dbReference type="CDD" id="cd16442">
    <property type="entry name" value="BPL"/>
    <property type="match status" value="1"/>
</dbReference>
<evidence type="ECO:0000313" key="10">
    <source>
        <dbReference type="Proteomes" id="UP000215043"/>
    </source>
</evidence>
<feature type="domain" description="BPL/LPL catalytic" evidence="6">
    <location>
        <begin position="24"/>
        <end position="202"/>
    </location>
</feature>
<dbReference type="SUPFAM" id="SSF50037">
    <property type="entry name" value="C-terminal domain of transcriptional repressors"/>
    <property type="match status" value="1"/>
</dbReference>
<dbReference type="KEGG" id="aey:CDG81_03845"/>
<keyword evidence="4" id="KW-0092">Biotin</keyword>
<dbReference type="Gene3D" id="2.30.30.100">
    <property type="match status" value="1"/>
</dbReference>
<dbReference type="OrthoDB" id="9807064at2"/>
<dbReference type="PANTHER" id="PTHR12835">
    <property type="entry name" value="BIOTIN PROTEIN LIGASE"/>
    <property type="match status" value="1"/>
</dbReference>
<evidence type="ECO:0000313" key="8">
    <source>
        <dbReference type="EMBL" id="KGI80417.1"/>
    </source>
</evidence>
<proteinExistence type="predicted"/>
<dbReference type="EC" id="6.3.4.15" evidence="5"/>
<evidence type="ECO:0000313" key="9">
    <source>
        <dbReference type="Proteomes" id="UP000029737"/>
    </source>
</evidence>
<dbReference type="InterPro" id="IPR004143">
    <property type="entry name" value="BPL_LPL_catalytic"/>
</dbReference>
<dbReference type="Proteomes" id="UP000215043">
    <property type="component" value="Chromosome"/>
</dbReference>
<evidence type="ECO:0000256" key="4">
    <source>
        <dbReference type="ARBA" id="ARBA00023267"/>
    </source>
</evidence>
<dbReference type="PROSITE" id="PS51733">
    <property type="entry name" value="BPL_LPL_CATALYTIC"/>
    <property type="match status" value="1"/>
</dbReference>
<keyword evidence="9" id="KW-1185">Reference proteome</keyword>
<evidence type="ECO:0000256" key="3">
    <source>
        <dbReference type="ARBA" id="ARBA00022840"/>
    </source>
</evidence>
<dbReference type="GO" id="GO:0004077">
    <property type="term" value="F:biotin--[biotin carboxyl-carrier protein] ligase activity"/>
    <property type="evidence" value="ECO:0007669"/>
    <property type="project" value="UniProtKB-EC"/>
</dbReference>
<dbReference type="eggNOG" id="COG0340">
    <property type="taxonomic scope" value="Bacteria"/>
</dbReference>
<dbReference type="NCBIfam" id="TIGR00121">
    <property type="entry name" value="birA_ligase"/>
    <property type="match status" value="1"/>
</dbReference>
<dbReference type="InterPro" id="IPR003142">
    <property type="entry name" value="BPL_C"/>
</dbReference>
<gene>
    <name evidence="7" type="ORF">CDG81_03845</name>
    <name evidence="8" type="ORF">IL38_17110</name>
</gene>
<keyword evidence="2" id="KW-0547">Nucleotide-binding</keyword>
<dbReference type="Pfam" id="PF02237">
    <property type="entry name" value="BPL_C"/>
    <property type="match status" value="1"/>
</dbReference>
<evidence type="ECO:0000259" key="6">
    <source>
        <dbReference type="PROSITE" id="PS51733"/>
    </source>
</evidence>
<dbReference type="EMBL" id="JPMV01000032">
    <property type="protein sequence ID" value="KGI80417.1"/>
    <property type="molecule type" value="Genomic_DNA"/>
</dbReference>
<protein>
    <recommendedName>
        <fullName evidence="5">biotin--[biotin carboxyl-carrier protein] ligase</fullName>
        <ecNumber evidence="5">6.3.4.15</ecNumber>
    </recommendedName>
</protein>
<dbReference type="EMBL" id="CP022752">
    <property type="protein sequence ID" value="ASU77586.1"/>
    <property type="molecule type" value="Genomic_DNA"/>
</dbReference>
<keyword evidence="3" id="KW-0067">ATP-binding</keyword>
<reference evidence="7 10" key="2">
    <citation type="submission" date="2017-08" db="EMBL/GenBank/DDBJ databases">
        <title>The complete genome sequence of moderately halophilic actinomycete Actinopolyspora erythraea YIM 90600, the producer of novel erythromycin, novel actinopolysporins A-C and tubercidin.</title>
        <authorList>
            <person name="Yin M."/>
            <person name="Tang S."/>
        </authorList>
    </citation>
    <scope>NUCLEOTIDE SEQUENCE [LARGE SCALE GENOMIC DNA]</scope>
    <source>
        <strain evidence="7 10">YIM 90600</strain>
    </source>
</reference>
<dbReference type="InterPro" id="IPR045864">
    <property type="entry name" value="aa-tRNA-synth_II/BPL/LPL"/>
</dbReference>
<dbReference type="GO" id="GO:0005524">
    <property type="term" value="F:ATP binding"/>
    <property type="evidence" value="ECO:0007669"/>
    <property type="project" value="UniProtKB-KW"/>
</dbReference>
<dbReference type="PANTHER" id="PTHR12835:SF5">
    <property type="entry name" value="BIOTIN--PROTEIN LIGASE"/>
    <property type="match status" value="1"/>
</dbReference>
<organism evidence="7 10">
    <name type="scientific">Actinopolyspora erythraea</name>
    <dbReference type="NCBI Taxonomy" id="414996"/>
    <lineage>
        <taxon>Bacteria</taxon>
        <taxon>Bacillati</taxon>
        <taxon>Actinomycetota</taxon>
        <taxon>Actinomycetes</taxon>
        <taxon>Actinopolysporales</taxon>
        <taxon>Actinopolysporaceae</taxon>
        <taxon>Actinopolyspora</taxon>
    </lineage>
</organism>
<keyword evidence="1 7" id="KW-0436">Ligase</keyword>
<reference evidence="8 9" key="1">
    <citation type="journal article" date="2014" name="PLoS ONE">
        <title>Identification and Characterization of a New Erythromycin Biosynthetic Gene Cluster in Actinopolyspora erythraea YIM90600, a Novel Erythronolide-Producing Halophilic Actinomycete Isolated from Salt Field.</title>
        <authorList>
            <person name="Chen D."/>
            <person name="Feng J."/>
            <person name="Huang L."/>
            <person name="Zhang Q."/>
            <person name="Wu J."/>
            <person name="Zhu X."/>
            <person name="Duan Y."/>
            <person name="Xu Z."/>
        </authorList>
    </citation>
    <scope>NUCLEOTIDE SEQUENCE [LARGE SCALE GENOMIC DNA]</scope>
    <source>
        <strain evidence="8 9">YIM90600</strain>
    </source>
</reference>
<dbReference type="GO" id="GO:0005737">
    <property type="term" value="C:cytoplasm"/>
    <property type="evidence" value="ECO:0007669"/>
    <property type="project" value="TreeGrafter"/>
</dbReference>
<dbReference type="Gene3D" id="3.30.930.10">
    <property type="entry name" value="Bira Bifunctional Protein, Domain 2"/>
    <property type="match status" value="1"/>
</dbReference>
<dbReference type="HOGENOM" id="CLU_051096_5_0_11"/>
<evidence type="ECO:0000256" key="5">
    <source>
        <dbReference type="ARBA" id="ARBA00024227"/>
    </source>
</evidence>
<evidence type="ECO:0000256" key="1">
    <source>
        <dbReference type="ARBA" id="ARBA00022598"/>
    </source>
</evidence>
<accession>A0A099D3M7</accession>
<name>A0A099D3M7_9ACTN</name>
<evidence type="ECO:0000256" key="2">
    <source>
        <dbReference type="ARBA" id="ARBA00022741"/>
    </source>
</evidence>
<dbReference type="RefSeq" id="WP_043575617.1">
    <property type="nucleotide sequence ID" value="NZ_CP022752.1"/>
</dbReference>
<dbReference type="InterPro" id="IPR004408">
    <property type="entry name" value="Biotin_CoA_COase_ligase"/>
</dbReference>
<dbReference type="AlphaFoldDB" id="A0A099D3M7"/>
<dbReference type="Pfam" id="PF03099">
    <property type="entry name" value="BPL_LplA_LipB"/>
    <property type="match status" value="1"/>
</dbReference>
<evidence type="ECO:0000313" key="7">
    <source>
        <dbReference type="EMBL" id="ASU77586.1"/>
    </source>
</evidence>